<dbReference type="Gene3D" id="3.40.50.410">
    <property type="entry name" value="von Willebrand factor, type A domain"/>
    <property type="match status" value="1"/>
</dbReference>
<feature type="signal peptide" evidence="1">
    <location>
        <begin position="1"/>
        <end position="29"/>
    </location>
</feature>
<dbReference type="AlphaFoldDB" id="A0A4V5PSC4"/>
<evidence type="ECO:0000313" key="3">
    <source>
        <dbReference type="Proteomes" id="UP000309215"/>
    </source>
</evidence>
<dbReference type="EMBL" id="SSMQ01000014">
    <property type="protein sequence ID" value="TKD08361.1"/>
    <property type="molecule type" value="Genomic_DNA"/>
</dbReference>
<keyword evidence="3" id="KW-1185">Reference proteome</keyword>
<sequence>MRTLTRVLASPIAAAALLSIASFASVAEAQLDINPPLPNVLLVIDTSGSMENMASGKRPEEAGATCVPGTATPLNRWATLVTVLTGTIQNFSCFAQDRSSTSFANEFTLPSGPDPYDYKYYLPFHRILSNGCAYGPGSMGGSWWDWPANALKTHAWNNTSQACAAPGFQQANDGLLDTYRDRVRFGLMTFDTLPDPGTGASGSVPAPNDGTKGMWSYYPNWSSGGSPANGNPPNCATHDFEVGGRNPAAPPWEGRLLGFGPHDAPIAQVQQTNDRIQSSLLAMRPYGATPIAGILADARDYLLNDGSNDPATGKPFGPKNDPYYAGKCRDQFVILLSDGEPNLDLRESCATGNGKCPYARPHEIAHQLATQSHPIKTFAIGFGLSQAGGTDCSALTQSDIVSPGGLCSNATGTLKACCTLSRIAYEGGTKRAFFANDLPSLKSALDQVLAVVSAGSTSRTIPVFSTAGATTSQGNASAAGYQFVTSFDAPVGSLWTGNLERKRYVCENQGGVLKPVLASIEQAKGDDFEANLNSNTPSRKFFTLVGPQANGQVYSRRSLRPSVTTDDGLGLYGGTTTGLLDGALFASTLAQTPLALDIPSSPVPDSCKAIAGSGANANTCADTVVRWEVGMPGVPQSRYGNGFGSIYHASPVTMGAPNEFLRDESYAAFAADPEYKKRPLVLFAATTDGQLHAFKVASNDSADTQRVDTLENNELWSFLPPHVLPGLLPTYGRQAFLLDGSPVVKDVIFERNRAQAQAGAAGSKWRSVLIAAGGLGGSFYYALDVTKPSDPKFLWQLSTNTNGEPLFGATTIKPAITTIAVDDGSGDVKEVAVAILPGGTTTLTTGSCPRLKTSTTVASSDAYQPKTSGDVVRCWHDASGRVGAARSLSVVRLDTGELLMNFRGKADDGPVLPSAKVKENAFDSPVTGVPVPYPSLPGQVSDRIYVGDADGTLYRINLASPKPDKWTVDLAWDAYAFGSDTAATRQPIETPPIVTVDPIGNPVVLLSTGDQETFTSSAGVQTRAWSIREEPNGAGTFVTKSNWVIPFENGVRVTGPISLFNGVAYFSTFTPTGAQGNACADGYGAVWGVDYYRKTACSANGPTPPADWPCPRYVQDPVNAAQTVSFFENQQPGTVVFGVAVTQTPSCYEQLDFADPAFGAMSTVSNSTAGEFQLVFQTGQGGTSADNSKTNTVTKRLPPPRTSVRIDSWGLVLE</sequence>
<evidence type="ECO:0000256" key="1">
    <source>
        <dbReference type="SAM" id="SignalP"/>
    </source>
</evidence>
<dbReference type="RefSeq" id="WP_136929821.1">
    <property type="nucleotide sequence ID" value="NZ_SSMQ01000014.1"/>
</dbReference>
<organism evidence="2 3">
    <name type="scientific">Polyangium fumosum</name>
    <dbReference type="NCBI Taxonomy" id="889272"/>
    <lineage>
        <taxon>Bacteria</taxon>
        <taxon>Pseudomonadati</taxon>
        <taxon>Myxococcota</taxon>
        <taxon>Polyangia</taxon>
        <taxon>Polyangiales</taxon>
        <taxon>Polyangiaceae</taxon>
        <taxon>Polyangium</taxon>
    </lineage>
</organism>
<name>A0A4V5PSC4_9BACT</name>
<dbReference type="SUPFAM" id="SSF50998">
    <property type="entry name" value="Quinoprotein alcohol dehydrogenase-like"/>
    <property type="match status" value="1"/>
</dbReference>
<evidence type="ECO:0000313" key="2">
    <source>
        <dbReference type="EMBL" id="TKD08361.1"/>
    </source>
</evidence>
<dbReference type="InterPro" id="IPR011047">
    <property type="entry name" value="Quinoprotein_ADH-like_sf"/>
</dbReference>
<accession>A0A4V5PSC4</accession>
<protein>
    <submittedName>
        <fullName evidence="2">Uncharacterized protein</fullName>
    </submittedName>
</protein>
<reference evidence="2 3" key="1">
    <citation type="submission" date="2019-04" db="EMBL/GenBank/DDBJ databases">
        <authorList>
            <person name="Li Y."/>
            <person name="Wang J."/>
        </authorList>
    </citation>
    <scope>NUCLEOTIDE SEQUENCE [LARGE SCALE GENOMIC DNA]</scope>
    <source>
        <strain evidence="2 3">DSM 14668</strain>
    </source>
</reference>
<keyword evidence="1" id="KW-0732">Signal</keyword>
<feature type="chain" id="PRO_5020554591" evidence="1">
    <location>
        <begin position="30"/>
        <end position="1214"/>
    </location>
</feature>
<dbReference type="SUPFAM" id="SSF53300">
    <property type="entry name" value="vWA-like"/>
    <property type="match status" value="1"/>
</dbReference>
<dbReference type="Proteomes" id="UP000309215">
    <property type="component" value="Unassembled WGS sequence"/>
</dbReference>
<gene>
    <name evidence="2" type="ORF">E8A74_15675</name>
</gene>
<dbReference type="InterPro" id="IPR036465">
    <property type="entry name" value="vWFA_dom_sf"/>
</dbReference>
<dbReference type="OrthoDB" id="7156875at2"/>
<proteinExistence type="predicted"/>
<comment type="caution">
    <text evidence="2">The sequence shown here is derived from an EMBL/GenBank/DDBJ whole genome shotgun (WGS) entry which is preliminary data.</text>
</comment>